<dbReference type="PROSITE" id="PS50263">
    <property type="entry name" value="CN_HYDROLASE"/>
    <property type="match status" value="1"/>
</dbReference>
<evidence type="ECO:0000313" key="4">
    <source>
        <dbReference type="Proteomes" id="UP001151699"/>
    </source>
</evidence>
<gene>
    <name evidence="3" type="primary">UPB1_2</name>
    <name evidence="3" type="ORF">Bhyg_14379</name>
</gene>
<accession>A0A9Q0MPR2</accession>
<dbReference type="GO" id="GO:0033396">
    <property type="term" value="P:beta-alanine biosynthetic process via 3-ureidopropionate"/>
    <property type="evidence" value="ECO:0007669"/>
    <property type="project" value="TreeGrafter"/>
</dbReference>
<dbReference type="AlphaFoldDB" id="A0A9Q0MPR2"/>
<feature type="domain" description="CN hydrolase" evidence="2">
    <location>
        <begin position="44"/>
        <end position="294"/>
    </location>
</feature>
<keyword evidence="4" id="KW-1185">Reference proteome</keyword>
<comment type="caution">
    <text evidence="3">The sequence shown here is derived from an EMBL/GenBank/DDBJ whole genome shotgun (WGS) entry which is preliminary data.</text>
</comment>
<evidence type="ECO:0000313" key="3">
    <source>
        <dbReference type="EMBL" id="KAJ6635793.1"/>
    </source>
</evidence>
<name>A0A9Q0MPR2_9DIPT</name>
<dbReference type="SUPFAM" id="SSF56317">
    <property type="entry name" value="Carbon-nitrogen hydrolase"/>
    <property type="match status" value="1"/>
</dbReference>
<keyword evidence="1" id="KW-0378">Hydrolase</keyword>
<proteinExistence type="predicted"/>
<dbReference type="InterPro" id="IPR003010">
    <property type="entry name" value="C-N_Hydrolase"/>
</dbReference>
<protein>
    <submittedName>
        <fullName evidence="3">Beta-ureidopropionase</fullName>
    </submittedName>
</protein>
<evidence type="ECO:0000256" key="1">
    <source>
        <dbReference type="ARBA" id="ARBA00022801"/>
    </source>
</evidence>
<dbReference type="InterPro" id="IPR036526">
    <property type="entry name" value="C-N_Hydrolase_sf"/>
</dbReference>
<dbReference type="InterPro" id="IPR050345">
    <property type="entry name" value="Aliph_Amidase/BUP"/>
</dbReference>
<dbReference type="OrthoDB" id="412018at2759"/>
<reference evidence="3" key="1">
    <citation type="submission" date="2022-07" db="EMBL/GenBank/DDBJ databases">
        <authorList>
            <person name="Trinca V."/>
            <person name="Uliana J.V.C."/>
            <person name="Torres T.T."/>
            <person name="Ward R.J."/>
            <person name="Monesi N."/>
        </authorList>
    </citation>
    <scope>NUCLEOTIDE SEQUENCE</scope>
    <source>
        <strain evidence="3">HSMRA1968</strain>
        <tissue evidence="3">Whole embryos</tissue>
    </source>
</reference>
<dbReference type="Proteomes" id="UP001151699">
    <property type="component" value="Chromosome C"/>
</dbReference>
<dbReference type="GO" id="GO:0003837">
    <property type="term" value="F:beta-ureidopropionase activity"/>
    <property type="evidence" value="ECO:0007669"/>
    <property type="project" value="TreeGrafter"/>
</dbReference>
<dbReference type="Gene3D" id="3.60.110.10">
    <property type="entry name" value="Carbon-nitrogen hydrolase"/>
    <property type="match status" value="1"/>
</dbReference>
<dbReference type="PANTHER" id="PTHR43674:SF2">
    <property type="entry name" value="BETA-UREIDOPROPIONASE"/>
    <property type="match status" value="1"/>
</dbReference>
<evidence type="ECO:0000259" key="2">
    <source>
        <dbReference type="PROSITE" id="PS50263"/>
    </source>
</evidence>
<sequence length="325" mass="36644">MEHISSVVKITKVSNNTETIANDSNFIVKSFQLFGEVTDDSKTVKVASIQIAVGNGEEKSSNIFQKVEKMIEAAGAENVNILCLPELWYMPYPFYTPDSLAWKEFAEDGDTGASSIFIKNLAAKFNMVIISSILERDSYLFFNTTLVISTSGSVIGKYRKIHIPPIEKPFLQPGDFNHPVIHTEFGRIGILICYERHFPLCWMMYGLQDVDIVFNPSAEDEPSLSERLWFAEGLNAAVSNSFFTVMVNRTGTETFSDGSKFCYFGSNYVCSPYGYKTPHLPKDRDGMLITELDINDCRKAKTDLSIHQNSQLNNYISKLNEIKHN</sequence>
<dbReference type="EMBL" id="WJQU01000004">
    <property type="protein sequence ID" value="KAJ6635793.1"/>
    <property type="molecule type" value="Genomic_DNA"/>
</dbReference>
<dbReference type="Pfam" id="PF00795">
    <property type="entry name" value="CN_hydrolase"/>
    <property type="match status" value="1"/>
</dbReference>
<organism evidence="3 4">
    <name type="scientific">Pseudolycoriella hygida</name>
    <dbReference type="NCBI Taxonomy" id="35572"/>
    <lineage>
        <taxon>Eukaryota</taxon>
        <taxon>Metazoa</taxon>
        <taxon>Ecdysozoa</taxon>
        <taxon>Arthropoda</taxon>
        <taxon>Hexapoda</taxon>
        <taxon>Insecta</taxon>
        <taxon>Pterygota</taxon>
        <taxon>Neoptera</taxon>
        <taxon>Endopterygota</taxon>
        <taxon>Diptera</taxon>
        <taxon>Nematocera</taxon>
        <taxon>Sciaroidea</taxon>
        <taxon>Sciaridae</taxon>
        <taxon>Pseudolycoriella</taxon>
    </lineage>
</organism>
<dbReference type="PANTHER" id="PTHR43674">
    <property type="entry name" value="NITRILASE C965.09-RELATED"/>
    <property type="match status" value="1"/>
</dbReference>